<evidence type="ECO:0008006" key="3">
    <source>
        <dbReference type="Google" id="ProtNLM"/>
    </source>
</evidence>
<gene>
    <name evidence="1" type="ORF">GKZ89_08850</name>
</gene>
<dbReference type="OrthoDB" id="2454786at2"/>
<organism evidence="1 2">
    <name type="scientific">Metabacillus mangrovi</name>
    <dbReference type="NCBI Taxonomy" id="1491830"/>
    <lineage>
        <taxon>Bacteria</taxon>
        <taxon>Bacillati</taxon>
        <taxon>Bacillota</taxon>
        <taxon>Bacilli</taxon>
        <taxon>Bacillales</taxon>
        <taxon>Bacillaceae</taxon>
        <taxon>Metabacillus</taxon>
    </lineage>
</organism>
<evidence type="ECO:0000313" key="2">
    <source>
        <dbReference type="Proteomes" id="UP000434639"/>
    </source>
</evidence>
<evidence type="ECO:0000313" key="1">
    <source>
        <dbReference type="EMBL" id="MTH53525.1"/>
    </source>
</evidence>
<sequence length="128" mass="14475">MTMRETAIQCSRLAESNCSNFINGKCQGERSCPVFTSTVNKGLRCPYFEESVLPADSELQEAYSVQVLRQGAKYSSKKCKGCGKIFKTDNYRVKYCGDVCKSISRKNSNRISQRKYAENEKSAIKQGW</sequence>
<protein>
    <recommendedName>
        <fullName evidence="3">Cysteine-rich VLP domain-containing protein</fullName>
    </recommendedName>
</protein>
<dbReference type="RefSeq" id="WP_155112045.1">
    <property type="nucleotide sequence ID" value="NZ_WMIB01000006.1"/>
</dbReference>
<keyword evidence="2" id="KW-1185">Reference proteome</keyword>
<dbReference type="EMBL" id="WMIB01000006">
    <property type="protein sequence ID" value="MTH53525.1"/>
    <property type="molecule type" value="Genomic_DNA"/>
</dbReference>
<accession>A0A7X2S4T4</accession>
<name>A0A7X2S4T4_9BACI</name>
<proteinExistence type="predicted"/>
<dbReference type="AlphaFoldDB" id="A0A7X2S4T4"/>
<reference evidence="1 2" key="1">
    <citation type="journal article" date="2017" name="Int. J. Syst. Evol. Microbiol.">
        <title>Bacillus mangrovi sp. nov., isolated from a sediment sample from a mangrove forest.</title>
        <authorList>
            <person name="Gupta V."/>
            <person name="Singh P.K."/>
            <person name="Korpole S."/>
            <person name="Tanuku N.R.S."/>
            <person name="Pinnaka A.K."/>
        </authorList>
    </citation>
    <scope>NUCLEOTIDE SEQUENCE [LARGE SCALE GENOMIC DNA]</scope>
    <source>
        <strain evidence="1 2">KCTC 33872</strain>
    </source>
</reference>
<dbReference type="Proteomes" id="UP000434639">
    <property type="component" value="Unassembled WGS sequence"/>
</dbReference>
<comment type="caution">
    <text evidence="1">The sequence shown here is derived from an EMBL/GenBank/DDBJ whole genome shotgun (WGS) entry which is preliminary data.</text>
</comment>